<organism evidence="1 2">
    <name type="scientific">Pseudomonas phage PA26</name>
    <dbReference type="NCBI Taxonomy" id="1204542"/>
    <lineage>
        <taxon>Viruses</taxon>
        <taxon>Duplodnaviria</taxon>
        <taxon>Heunggongvirae</taxon>
        <taxon>Uroviricota</taxon>
        <taxon>Caudoviricetes</taxon>
        <taxon>Schitoviridae</taxon>
        <taxon>Migulavirinae</taxon>
        <taxon>Litunavirus</taxon>
        <taxon>Litunavirus PA26</taxon>
    </lineage>
</organism>
<dbReference type="EMBL" id="JX194238">
    <property type="protein sequence ID" value="AFO70585.1"/>
    <property type="molecule type" value="Genomic_DNA"/>
</dbReference>
<reference evidence="1 2" key="1">
    <citation type="journal article" date="2012" name="J. Virol.">
        <title>Complete Genome of Pseudomonas aeruginosa Phage PA26.</title>
        <authorList>
            <person name="Kim M.S."/>
            <person name="Cha K.E."/>
            <person name="Myung H."/>
        </authorList>
    </citation>
    <scope>NUCLEOTIDE SEQUENCE [LARGE SCALE GENOMIC DNA]</scope>
</reference>
<dbReference type="KEGG" id="vg:40074137"/>
<evidence type="ECO:0000313" key="2">
    <source>
        <dbReference type="Proteomes" id="UP000002888"/>
    </source>
</evidence>
<dbReference type="Proteomes" id="UP000002888">
    <property type="component" value="Segment"/>
</dbReference>
<protein>
    <submittedName>
        <fullName evidence="1">Uncharacterized protein</fullName>
    </submittedName>
</protein>
<sequence length="83" mass="9291">MAPYRFIGTMGAKMMKAKTGLSRHSGEYLVTSIIVHSKRAKRKCNRWKSQRCSSLAGLGTYKDQTRAKIRLDTQSAFIGLAPQ</sequence>
<accession>I7DJQ6</accession>
<keyword evidence="2" id="KW-1185">Reference proteome</keyword>
<evidence type="ECO:0000313" key="1">
    <source>
        <dbReference type="EMBL" id="AFO70585.1"/>
    </source>
</evidence>
<name>I7DJQ6_9CAUD</name>
<dbReference type="RefSeq" id="YP_009598440.1">
    <property type="nucleotide sequence ID" value="NC_041907.1"/>
</dbReference>
<dbReference type="GeneID" id="40074137"/>
<proteinExistence type="predicted"/>